<name>A0A931LSX4_FIMGI</name>
<dbReference type="Proteomes" id="UP000727962">
    <property type="component" value="Unassembled WGS sequence"/>
</dbReference>
<comment type="caution">
    <text evidence="2">The sequence shown here is derived from an EMBL/GenBank/DDBJ whole genome shotgun (WGS) entry which is preliminary data.</text>
</comment>
<dbReference type="AlphaFoldDB" id="A0A931LSX4"/>
<keyword evidence="1" id="KW-0472">Membrane</keyword>
<feature type="transmembrane region" description="Helical" evidence="1">
    <location>
        <begin position="49"/>
        <end position="73"/>
    </location>
</feature>
<reference evidence="2" key="1">
    <citation type="submission" date="2020-07" db="EMBL/GenBank/DDBJ databases">
        <title>Huge and variable diversity of episymbiotic CPR bacteria and DPANN archaea in groundwater ecosystems.</title>
        <authorList>
            <person name="He C.Y."/>
            <person name="Keren R."/>
            <person name="Whittaker M."/>
            <person name="Farag I.F."/>
            <person name="Doudna J."/>
            <person name="Cate J.H.D."/>
            <person name="Banfield J.F."/>
        </authorList>
    </citation>
    <scope>NUCLEOTIDE SEQUENCE</scope>
    <source>
        <strain evidence="2">NC_groundwater_17_Pr7_B-0.1um_64_12</strain>
    </source>
</reference>
<gene>
    <name evidence="2" type="ORF">HYR64_07275</name>
</gene>
<keyword evidence="1" id="KW-1133">Transmembrane helix</keyword>
<organism evidence="2 3">
    <name type="scientific">Fimbriimonas ginsengisoli</name>
    <dbReference type="NCBI Taxonomy" id="1005039"/>
    <lineage>
        <taxon>Bacteria</taxon>
        <taxon>Bacillati</taxon>
        <taxon>Armatimonadota</taxon>
        <taxon>Fimbriimonadia</taxon>
        <taxon>Fimbriimonadales</taxon>
        <taxon>Fimbriimonadaceae</taxon>
        <taxon>Fimbriimonas</taxon>
    </lineage>
</organism>
<accession>A0A931LSX4</accession>
<evidence type="ECO:0000256" key="1">
    <source>
        <dbReference type="SAM" id="Phobius"/>
    </source>
</evidence>
<proteinExistence type="predicted"/>
<keyword evidence="1" id="KW-0812">Transmembrane</keyword>
<evidence type="ECO:0000313" key="2">
    <source>
        <dbReference type="EMBL" id="MBI1756890.1"/>
    </source>
</evidence>
<evidence type="ECO:0000313" key="3">
    <source>
        <dbReference type="Proteomes" id="UP000727962"/>
    </source>
</evidence>
<sequence length="140" mass="15383">MVVPRWLPSLPCLFFAICFLQSGLDKVFDRAGNLEWLVPHFAKTPFKSMVPIMLRALTALELTTGLVCAIGVFQPLLGLYFLRTLSLALACLTLCALFAGQRISKDYAGAGTLAIYFAVALIGLESTSRYAEQWSVLPNH</sequence>
<protein>
    <submittedName>
        <fullName evidence="2">DoxX family protein</fullName>
    </submittedName>
</protein>
<dbReference type="EMBL" id="JACOSL010000041">
    <property type="protein sequence ID" value="MBI1756890.1"/>
    <property type="molecule type" value="Genomic_DNA"/>
</dbReference>
<feature type="transmembrane region" description="Helical" evidence="1">
    <location>
        <begin position="80"/>
        <end position="101"/>
    </location>
</feature>
<feature type="transmembrane region" description="Helical" evidence="1">
    <location>
        <begin position="107"/>
        <end position="124"/>
    </location>
</feature>